<dbReference type="EMBL" id="WNKQ01000004">
    <property type="protein sequence ID" value="KAF5851787.1"/>
    <property type="molecule type" value="Genomic_DNA"/>
</dbReference>
<organism evidence="1 2">
    <name type="scientific">Cochliobolus sativus</name>
    <name type="common">Common root rot and spot blotch fungus</name>
    <name type="synonym">Bipolaris sorokiniana</name>
    <dbReference type="NCBI Taxonomy" id="45130"/>
    <lineage>
        <taxon>Eukaryota</taxon>
        <taxon>Fungi</taxon>
        <taxon>Dikarya</taxon>
        <taxon>Ascomycota</taxon>
        <taxon>Pezizomycotina</taxon>
        <taxon>Dothideomycetes</taxon>
        <taxon>Pleosporomycetidae</taxon>
        <taxon>Pleosporales</taxon>
        <taxon>Pleosporineae</taxon>
        <taxon>Pleosporaceae</taxon>
        <taxon>Bipolaris</taxon>
    </lineage>
</organism>
<comment type="caution">
    <text evidence="1">The sequence shown here is derived from an EMBL/GenBank/DDBJ whole genome shotgun (WGS) entry which is preliminary data.</text>
</comment>
<evidence type="ECO:0000313" key="1">
    <source>
        <dbReference type="EMBL" id="KAF5851787.1"/>
    </source>
</evidence>
<accession>A0A8H5ZM71</accession>
<name>A0A8H5ZM71_COCSA</name>
<evidence type="ECO:0000313" key="2">
    <source>
        <dbReference type="Proteomes" id="UP000624244"/>
    </source>
</evidence>
<gene>
    <name evidence="1" type="ORF">GGP41_000516</name>
</gene>
<protein>
    <submittedName>
        <fullName evidence="1">Uncharacterized protein</fullName>
    </submittedName>
</protein>
<dbReference type="AlphaFoldDB" id="A0A8H5ZM71"/>
<proteinExistence type="predicted"/>
<dbReference type="Proteomes" id="UP000624244">
    <property type="component" value="Unassembled WGS sequence"/>
</dbReference>
<sequence>MADASRAGVAWCDQPSDFADTCRRQRASALVHGGSIVRNETREACCVGALREALATTDVAAQARGITRRDKVASLCTDKLSCIRADEISRQDDGSSARAALSVTAMHDGRRPAALIALPPIQMRRVGITPGLAGDSRERAIDGGDY</sequence>
<reference evidence="1" key="1">
    <citation type="submission" date="2019-11" db="EMBL/GenBank/DDBJ databases">
        <title>Bipolaris sorokiniana Genome sequencing.</title>
        <authorList>
            <person name="Wang H."/>
        </authorList>
    </citation>
    <scope>NUCLEOTIDE SEQUENCE</scope>
</reference>